<dbReference type="Proteomes" id="UP000507222">
    <property type="component" value="Unassembled WGS sequence"/>
</dbReference>
<name>A0A6J5VEL0_PRUAR</name>
<evidence type="ECO:0000313" key="2">
    <source>
        <dbReference type="Proteomes" id="UP000507222"/>
    </source>
</evidence>
<accession>A0A6J5VEL0</accession>
<protein>
    <submittedName>
        <fullName evidence="1">Uncharacterized protein</fullName>
    </submittedName>
</protein>
<sequence length="105" mass="11845">MEELEERFGANLRLLDREQHGGLLGFVGVFSRLWKGSSEVSIKEVAEKRFLVCFANQLGMARVLDMEPLTFCDALVLLIEIHDMMCGRLNSLQESFGYNCTGSLL</sequence>
<gene>
    <name evidence="1" type="ORF">CURHAP_LOCUS43465</name>
</gene>
<organism evidence="1 2">
    <name type="scientific">Prunus armeniaca</name>
    <name type="common">Apricot</name>
    <name type="synonym">Armeniaca vulgaris</name>
    <dbReference type="NCBI Taxonomy" id="36596"/>
    <lineage>
        <taxon>Eukaryota</taxon>
        <taxon>Viridiplantae</taxon>
        <taxon>Streptophyta</taxon>
        <taxon>Embryophyta</taxon>
        <taxon>Tracheophyta</taxon>
        <taxon>Spermatophyta</taxon>
        <taxon>Magnoliopsida</taxon>
        <taxon>eudicotyledons</taxon>
        <taxon>Gunneridae</taxon>
        <taxon>Pentapetalae</taxon>
        <taxon>rosids</taxon>
        <taxon>fabids</taxon>
        <taxon>Rosales</taxon>
        <taxon>Rosaceae</taxon>
        <taxon>Amygdaloideae</taxon>
        <taxon>Amygdaleae</taxon>
        <taxon>Prunus</taxon>
    </lineage>
</organism>
<reference evidence="1 2" key="1">
    <citation type="submission" date="2020-05" db="EMBL/GenBank/DDBJ databases">
        <authorList>
            <person name="Campoy J."/>
            <person name="Schneeberger K."/>
            <person name="Spophaly S."/>
        </authorList>
    </citation>
    <scope>NUCLEOTIDE SEQUENCE [LARGE SCALE GENOMIC DNA]</scope>
    <source>
        <strain evidence="1">PruArmRojPasFocal</strain>
    </source>
</reference>
<dbReference type="EMBL" id="CAEKDK010000007">
    <property type="protein sequence ID" value="CAB4286334.1"/>
    <property type="molecule type" value="Genomic_DNA"/>
</dbReference>
<proteinExistence type="predicted"/>
<evidence type="ECO:0000313" key="1">
    <source>
        <dbReference type="EMBL" id="CAB4286334.1"/>
    </source>
</evidence>
<dbReference type="AlphaFoldDB" id="A0A6J5VEL0"/>